<dbReference type="EMBL" id="BAABBB010000007">
    <property type="protein sequence ID" value="GAA3524941.1"/>
    <property type="molecule type" value="Genomic_DNA"/>
</dbReference>
<dbReference type="CDD" id="cd16387">
    <property type="entry name" value="ParB_N_Srx"/>
    <property type="match status" value="1"/>
</dbReference>
<evidence type="ECO:0008006" key="3">
    <source>
        <dbReference type="Google" id="ProtNLM"/>
    </source>
</evidence>
<dbReference type="RefSeq" id="WP_218233833.1">
    <property type="nucleotide sequence ID" value="NZ_BAABBB010000007.1"/>
</dbReference>
<reference evidence="2" key="1">
    <citation type="journal article" date="2019" name="Int. J. Syst. Evol. Microbiol.">
        <title>The Global Catalogue of Microorganisms (GCM) 10K type strain sequencing project: providing services to taxonomists for standard genome sequencing and annotation.</title>
        <authorList>
            <consortium name="The Broad Institute Genomics Platform"/>
            <consortium name="The Broad Institute Genome Sequencing Center for Infectious Disease"/>
            <person name="Wu L."/>
            <person name="Ma J."/>
        </authorList>
    </citation>
    <scope>NUCLEOTIDE SEQUENCE [LARGE SCALE GENOMIC DNA]</scope>
    <source>
        <strain evidence="2">JCM 17460</strain>
    </source>
</reference>
<dbReference type="Proteomes" id="UP001500301">
    <property type="component" value="Unassembled WGS sequence"/>
</dbReference>
<protein>
    <recommendedName>
        <fullName evidence="3">ParB/Sulfiredoxin domain-containing protein</fullName>
    </recommendedName>
</protein>
<sequence length="415" mass="45456">MTDLLHRPRNRHLLTASSRHRIARVARWHPGLREVPVAKLLLGGQNGMTAAEFATAMGDPLWPSRRVADGPHAGLLALAAGNGGLSDEQLLATPYARMARTCIRQTGRYFAAADAAGVVDQARDFLAGGPSGDGTPAGDLHSPPGQPVLVVPVAHSDCFQVLDGHHRVAQAAAAGETTVQVRVRRGEVTTPLQDLLRRMSWLEGGRQLYQPIASPELASQWPTVRCCVDRLEAMDAFLRRAIGPTLGGRYLDVASCYGWFVGQMGELGFDAEGLERDPLGATLGRLVYGVDPSQIRIGDAVDLLRSTRETWDVVSCFSLLHHFVLGRGSCDEVELVRLLDRATGRILFLDTGQEHERWFRSSLRGWNPAHIRAFLLEHTTFDQVLDLGPDRDAVGPYADNYGRHLFACVRTEANR</sequence>
<name>A0ABP6V0J9_9ACTN</name>
<evidence type="ECO:0000313" key="2">
    <source>
        <dbReference type="Proteomes" id="UP001500301"/>
    </source>
</evidence>
<comment type="caution">
    <text evidence="1">The sequence shown here is derived from an EMBL/GenBank/DDBJ whole genome shotgun (WGS) entry which is preliminary data.</text>
</comment>
<gene>
    <name evidence="1" type="ORF">GCM10022263_11880</name>
</gene>
<evidence type="ECO:0000313" key="1">
    <source>
        <dbReference type="EMBL" id="GAA3524941.1"/>
    </source>
</evidence>
<organism evidence="1 2">
    <name type="scientific">Nocardioides daeguensis</name>
    <dbReference type="NCBI Taxonomy" id="908359"/>
    <lineage>
        <taxon>Bacteria</taxon>
        <taxon>Bacillati</taxon>
        <taxon>Actinomycetota</taxon>
        <taxon>Actinomycetes</taxon>
        <taxon>Propionibacteriales</taxon>
        <taxon>Nocardioidaceae</taxon>
        <taxon>Nocardioides</taxon>
    </lineage>
</organism>
<keyword evidence="2" id="KW-1185">Reference proteome</keyword>
<proteinExistence type="predicted"/>
<accession>A0ABP6V0J9</accession>